<dbReference type="InterPro" id="IPR012827">
    <property type="entry name" value="Hemerythrin_metal-bd"/>
</dbReference>
<dbReference type="STRING" id="1818881.A3196_08540"/>
<keyword evidence="3" id="KW-0408">Iron</keyword>
<evidence type="ECO:0000256" key="4">
    <source>
        <dbReference type="PROSITE-ProRule" id="PRU00169"/>
    </source>
</evidence>
<evidence type="ECO:0000313" key="7">
    <source>
        <dbReference type="Proteomes" id="UP000094849"/>
    </source>
</evidence>
<dbReference type="Gene3D" id="3.40.50.2300">
    <property type="match status" value="1"/>
</dbReference>
<dbReference type="AlphaFoldDB" id="A0A1E2UPW5"/>
<evidence type="ECO:0000256" key="1">
    <source>
        <dbReference type="ARBA" id="ARBA00010587"/>
    </source>
</evidence>
<dbReference type="NCBIfam" id="TIGR02481">
    <property type="entry name" value="hemeryth_dom"/>
    <property type="match status" value="1"/>
</dbReference>
<dbReference type="PROSITE" id="PS00550">
    <property type="entry name" value="HEMERYTHRINS"/>
    <property type="match status" value="1"/>
</dbReference>
<dbReference type="SUPFAM" id="SSF52172">
    <property type="entry name" value="CheY-like"/>
    <property type="match status" value="1"/>
</dbReference>
<proteinExistence type="inferred from homology"/>
<sequence length="256" mass="29434">MHFSILLIEPPGIDSQLLQLMLAPEKFRVRTSECGLKAWNAILTDDVPDLVVMDADLPQQGEIQITAVQLLEMMNNQAKWCNVPKVILASNSNSSILKISSISSVNAIILKPYDPRRFMQEIYKSLTQHIESHITEVNRQHVQLGAAFQELIKLSEQQNANDLARAFTQLSHAIEKHFDFEEHFMARHNYPDFIDHHDNHKLLLTMVDQMKAEMAQPEKSITTQRIEKLRTDLFEDVNDDKKYIKFLSNLRSSLVG</sequence>
<dbReference type="InterPro" id="IPR012312">
    <property type="entry name" value="Hemerythrin-like"/>
</dbReference>
<dbReference type="EMBL" id="LVJZ01000003">
    <property type="protein sequence ID" value="ODB96798.1"/>
    <property type="molecule type" value="Genomic_DNA"/>
</dbReference>
<dbReference type="GO" id="GO:0046872">
    <property type="term" value="F:metal ion binding"/>
    <property type="evidence" value="ECO:0007669"/>
    <property type="project" value="UniProtKB-KW"/>
</dbReference>
<dbReference type="CDD" id="cd12107">
    <property type="entry name" value="Hemerythrin"/>
    <property type="match status" value="1"/>
</dbReference>
<dbReference type="RefSeq" id="WP_069024367.1">
    <property type="nucleotide sequence ID" value="NZ_LVJZ01000003.1"/>
</dbReference>
<name>A0A1E2UPW5_9GAMM</name>
<dbReference type="GO" id="GO:0000160">
    <property type="term" value="P:phosphorelay signal transduction system"/>
    <property type="evidence" value="ECO:0007669"/>
    <property type="project" value="InterPro"/>
</dbReference>
<comment type="similarity">
    <text evidence="1">Belongs to the hemerythrin family.</text>
</comment>
<dbReference type="Pfam" id="PF01814">
    <property type="entry name" value="Hemerythrin"/>
    <property type="match status" value="1"/>
</dbReference>
<dbReference type="Gene3D" id="1.20.120.50">
    <property type="entry name" value="Hemerythrin-like"/>
    <property type="match status" value="1"/>
</dbReference>
<keyword evidence="7" id="KW-1185">Reference proteome</keyword>
<comment type="caution">
    <text evidence="6">The sequence shown here is derived from an EMBL/GenBank/DDBJ whole genome shotgun (WGS) entry which is preliminary data.</text>
</comment>
<dbReference type="SMART" id="SM00448">
    <property type="entry name" value="REC"/>
    <property type="match status" value="1"/>
</dbReference>
<dbReference type="Proteomes" id="UP000094849">
    <property type="component" value="Unassembled WGS sequence"/>
</dbReference>
<evidence type="ECO:0000256" key="3">
    <source>
        <dbReference type="ARBA" id="ARBA00023004"/>
    </source>
</evidence>
<evidence type="ECO:0000259" key="5">
    <source>
        <dbReference type="PROSITE" id="PS50110"/>
    </source>
</evidence>
<feature type="domain" description="Response regulatory" evidence="5">
    <location>
        <begin position="4"/>
        <end position="126"/>
    </location>
</feature>
<organism evidence="6 7">
    <name type="scientific">Candidatus Thiodiazotropha endoloripes</name>
    <dbReference type="NCBI Taxonomy" id="1818881"/>
    <lineage>
        <taxon>Bacteria</taxon>
        <taxon>Pseudomonadati</taxon>
        <taxon>Pseudomonadota</taxon>
        <taxon>Gammaproteobacteria</taxon>
        <taxon>Chromatiales</taxon>
        <taxon>Sedimenticolaceae</taxon>
        <taxon>Candidatus Thiodiazotropha</taxon>
    </lineage>
</organism>
<dbReference type="PROSITE" id="PS50110">
    <property type="entry name" value="RESPONSE_REGULATORY"/>
    <property type="match status" value="1"/>
</dbReference>
<feature type="modified residue" description="4-aspartylphosphate" evidence="4">
    <location>
        <position position="54"/>
    </location>
</feature>
<dbReference type="InterPro" id="IPR001789">
    <property type="entry name" value="Sig_transdc_resp-reg_receiver"/>
</dbReference>
<evidence type="ECO:0000313" key="6">
    <source>
        <dbReference type="EMBL" id="ODB96798.1"/>
    </source>
</evidence>
<dbReference type="SUPFAM" id="SSF47188">
    <property type="entry name" value="Hemerythrin-like"/>
    <property type="match status" value="1"/>
</dbReference>
<gene>
    <name evidence="6" type="ORF">A3196_08540</name>
</gene>
<dbReference type="InterPro" id="IPR035938">
    <property type="entry name" value="Hemerythrin-like_sf"/>
</dbReference>
<reference evidence="6 7" key="1">
    <citation type="submission" date="2016-03" db="EMBL/GenBank/DDBJ databases">
        <title>Chemosynthetic sulphur-oxidizing symbionts of marine invertebrate animals are capable of nitrogen fixation.</title>
        <authorList>
            <person name="Petersen J.M."/>
            <person name="Kemper A."/>
            <person name="Gruber-Vodicka H."/>
            <person name="Cardini U."/>
            <person name="Geest Mvander."/>
            <person name="Kleiner M."/>
            <person name="Bulgheresi S."/>
            <person name="Fussmann M."/>
            <person name="Herbold C."/>
            <person name="Seah B.K.B."/>
            <person name="Antony C.Paul."/>
            <person name="Liu D."/>
            <person name="Belitz A."/>
            <person name="Weber M."/>
        </authorList>
    </citation>
    <scope>NUCLEOTIDE SEQUENCE [LARGE SCALE GENOMIC DNA]</scope>
    <source>
        <strain evidence="6">G_D</strain>
    </source>
</reference>
<protein>
    <recommendedName>
        <fullName evidence="5">Response regulatory domain-containing protein</fullName>
    </recommendedName>
</protein>
<accession>A0A1E2UPW5</accession>
<keyword evidence="4" id="KW-0597">Phosphoprotein</keyword>
<dbReference type="InterPro" id="IPR011006">
    <property type="entry name" value="CheY-like_superfamily"/>
</dbReference>
<keyword evidence="2" id="KW-0479">Metal-binding</keyword>
<dbReference type="InterPro" id="IPR016131">
    <property type="entry name" value="Haemerythrin_Fe_BS"/>
</dbReference>
<evidence type="ECO:0000256" key="2">
    <source>
        <dbReference type="ARBA" id="ARBA00022723"/>
    </source>
</evidence>